<gene>
    <name evidence="2" type="ORF">HNV11_12620</name>
</gene>
<dbReference type="PANTHER" id="PTHR37299">
    <property type="entry name" value="TRANSCRIPTIONAL REGULATOR-RELATED"/>
    <property type="match status" value="1"/>
</dbReference>
<sequence>METLLLPDFTYRRAVPVATIEYLEAVGNYTTVHLIGQKPMLVAVTLKRFAERLPDFLRIHKGILVNPAHIVAYRTRYVPTPFVRLSQDRRLPISRRQVSQLRPRLASFPLCTN</sequence>
<dbReference type="InterPro" id="IPR046947">
    <property type="entry name" value="LytR-like"/>
</dbReference>
<dbReference type="Pfam" id="PF04397">
    <property type="entry name" value="LytTR"/>
    <property type="match status" value="1"/>
</dbReference>
<dbReference type="PANTHER" id="PTHR37299:SF1">
    <property type="entry name" value="STAGE 0 SPORULATION PROTEIN A HOMOLOG"/>
    <property type="match status" value="1"/>
</dbReference>
<dbReference type="SMART" id="SM00850">
    <property type="entry name" value="LytTR"/>
    <property type="match status" value="1"/>
</dbReference>
<dbReference type="InterPro" id="IPR007492">
    <property type="entry name" value="LytTR_DNA-bd_dom"/>
</dbReference>
<dbReference type="Gene3D" id="2.40.50.1020">
    <property type="entry name" value="LytTr DNA-binding domain"/>
    <property type="match status" value="1"/>
</dbReference>
<dbReference type="Proteomes" id="UP000502756">
    <property type="component" value="Chromosome"/>
</dbReference>
<dbReference type="AlphaFoldDB" id="A0A6M5Y8D1"/>
<feature type="domain" description="HTH LytTR-type" evidence="1">
    <location>
        <begin position="15"/>
        <end position="107"/>
    </location>
</feature>
<evidence type="ECO:0000313" key="3">
    <source>
        <dbReference type="Proteomes" id="UP000502756"/>
    </source>
</evidence>
<protein>
    <submittedName>
        <fullName evidence="2">LytTR family transcriptional regulator</fullName>
    </submittedName>
</protein>
<organism evidence="2 3">
    <name type="scientific">Spirosoma taeanense</name>
    <dbReference type="NCBI Taxonomy" id="2735870"/>
    <lineage>
        <taxon>Bacteria</taxon>
        <taxon>Pseudomonadati</taxon>
        <taxon>Bacteroidota</taxon>
        <taxon>Cytophagia</taxon>
        <taxon>Cytophagales</taxon>
        <taxon>Cytophagaceae</taxon>
        <taxon>Spirosoma</taxon>
    </lineage>
</organism>
<dbReference type="EMBL" id="CP053435">
    <property type="protein sequence ID" value="QJW90159.1"/>
    <property type="molecule type" value="Genomic_DNA"/>
</dbReference>
<dbReference type="PROSITE" id="PS50930">
    <property type="entry name" value="HTH_LYTTR"/>
    <property type="match status" value="1"/>
</dbReference>
<dbReference type="KEGG" id="stae:HNV11_12620"/>
<reference evidence="2 3" key="1">
    <citation type="submission" date="2020-05" db="EMBL/GenBank/DDBJ databases">
        <title>Genome sequencing of Spirosoma sp. TS118.</title>
        <authorList>
            <person name="Lee J.-H."/>
            <person name="Jeong S."/>
            <person name="Zhao L."/>
            <person name="Jung J.-H."/>
            <person name="Kim M.-K."/>
            <person name="Lim S."/>
        </authorList>
    </citation>
    <scope>NUCLEOTIDE SEQUENCE [LARGE SCALE GENOMIC DNA]</scope>
    <source>
        <strain evidence="2 3">TS118</strain>
    </source>
</reference>
<keyword evidence="3" id="KW-1185">Reference proteome</keyword>
<dbReference type="GO" id="GO:0003677">
    <property type="term" value="F:DNA binding"/>
    <property type="evidence" value="ECO:0007669"/>
    <property type="project" value="InterPro"/>
</dbReference>
<accession>A0A6M5Y8D1</accession>
<name>A0A6M5Y8D1_9BACT</name>
<proteinExistence type="predicted"/>
<dbReference type="GO" id="GO:0000156">
    <property type="term" value="F:phosphorelay response regulator activity"/>
    <property type="evidence" value="ECO:0007669"/>
    <property type="project" value="InterPro"/>
</dbReference>
<evidence type="ECO:0000259" key="1">
    <source>
        <dbReference type="PROSITE" id="PS50930"/>
    </source>
</evidence>
<dbReference type="RefSeq" id="WP_171740004.1">
    <property type="nucleotide sequence ID" value="NZ_CP053435.1"/>
</dbReference>
<evidence type="ECO:0000313" key="2">
    <source>
        <dbReference type="EMBL" id="QJW90159.1"/>
    </source>
</evidence>